<keyword evidence="4 6" id="KW-0067">ATP-binding</keyword>
<reference evidence="6 7" key="1">
    <citation type="submission" date="2023-06" db="EMBL/GenBank/DDBJ databases">
        <title>Paenibacillus polygonum sp. nov., an endophytic bacterium, isolated from Polygonum lapathifolium L. in Nanji Wetland National Nature Reserve, South of Poyang Lake, Jiangxi Province, China.</title>
        <authorList>
            <person name="Yu Z."/>
        </authorList>
    </citation>
    <scope>NUCLEOTIDE SEQUENCE [LARGE SCALE GENOMIC DNA]</scope>
    <source>
        <strain evidence="6 7">C31</strain>
    </source>
</reference>
<dbReference type="RefSeq" id="WP_285742499.1">
    <property type="nucleotide sequence ID" value="NZ_CP127162.1"/>
</dbReference>
<dbReference type="InterPro" id="IPR003593">
    <property type="entry name" value="AAA+_ATPase"/>
</dbReference>
<dbReference type="Gene3D" id="3.40.50.300">
    <property type="entry name" value="P-loop containing nucleotide triphosphate hydrolases"/>
    <property type="match status" value="1"/>
</dbReference>
<dbReference type="InterPro" id="IPR017871">
    <property type="entry name" value="ABC_transporter-like_CS"/>
</dbReference>
<dbReference type="SMART" id="SM00382">
    <property type="entry name" value="AAA"/>
    <property type="match status" value="1"/>
</dbReference>
<evidence type="ECO:0000256" key="4">
    <source>
        <dbReference type="ARBA" id="ARBA00022840"/>
    </source>
</evidence>
<dbReference type="SUPFAM" id="SSF52540">
    <property type="entry name" value="P-loop containing nucleoside triphosphate hydrolases"/>
    <property type="match status" value="1"/>
</dbReference>
<dbReference type="EMBL" id="CP127162">
    <property type="protein sequence ID" value="WIV17771.1"/>
    <property type="molecule type" value="Genomic_DNA"/>
</dbReference>
<dbReference type="Pfam" id="PF00005">
    <property type="entry name" value="ABC_tran"/>
    <property type="match status" value="1"/>
</dbReference>
<organism evidence="6 7">
    <name type="scientific">Paenibacillus polygoni</name>
    <dbReference type="NCBI Taxonomy" id="3050112"/>
    <lineage>
        <taxon>Bacteria</taxon>
        <taxon>Bacillati</taxon>
        <taxon>Bacillota</taxon>
        <taxon>Bacilli</taxon>
        <taxon>Bacillales</taxon>
        <taxon>Paenibacillaceae</taxon>
        <taxon>Paenibacillus</taxon>
    </lineage>
</organism>
<evidence type="ECO:0000256" key="3">
    <source>
        <dbReference type="ARBA" id="ARBA00022741"/>
    </source>
</evidence>
<keyword evidence="7" id="KW-1185">Reference proteome</keyword>
<comment type="similarity">
    <text evidence="1">Belongs to the ABC transporter superfamily.</text>
</comment>
<dbReference type="GO" id="GO:0005524">
    <property type="term" value="F:ATP binding"/>
    <property type="evidence" value="ECO:0007669"/>
    <property type="project" value="UniProtKB-KW"/>
</dbReference>
<name>A0ABY8X2U9_9BACL</name>
<evidence type="ECO:0000256" key="1">
    <source>
        <dbReference type="ARBA" id="ARBA00005417"/>
    </source>
</evidence>
<evidence type="ECO:0000313" key="6">
    <source>
        <dbReference type="EMBL" id="WIV17771.1"/>
    </source>
</evidence>
<evidence type="ECO:0000259" key="5">
    <source>
        <dbReference type="PROSITE" id="PS50893"/>
    </source>
</evidence>
<evidence type="ECO:0000256" key="2">
    <source>
        <dbReference type="ARBA" id="ARBA00022448"/>
    </source>
</evidence>
<dbReference type="InterPro" id="IPR027417">
    <property type="entry name" value="P-loop_NTPase"/>
</dbReference>
<dbReference type="Proteomes" id="UP001236415">
    <property type="component" value="Chromosome"/>
</dbReference>
<keyword evidence="2" id="KW-0813">Transport</keyword>
<dbReference type="PANTHER" id="PTHR43335">
    <property type="entry name" value="ABC TRANSPORTER, ATP-BINDING PROTEIN"/>
    <property type="match status" value="1"/>
</dbReference>
<accession>A0ABY8X2U9</accession>
<gene>
    <name evidence="6" type="ORF">QPK24_15265</name>
</gene>
<feature type="domain" description="ABC transporter" evidence="5">
    <location>
        <begin position="7"/>
        <end position="234"/>
    </location>
</feature>
<evidence type="ECO:0000313" key="7">
    <source>
        <dbReference type="Proteomes" id="UP001236415"/>
    </source>
</evidence>
<dbReference type="PANTHER" id="PTHR43335:SF8">
    <property type="entry name" value="ABC TRANSPORTER, ATP-BINDING PROTEIN"/>
    <property type="match status" value="1"/>
</dbReference>
<dbReference type="InterPro" id="IPR003439">
    <property type="entry name" value="ABC_transporter-like_ATP-bd"/>
</dbReference>
<dbReference type="PROSITE" id="PS00211">
    <property type="entry name" value="ABC_TRANSPORTER_1"/>
    <property type="match status" value="1"/>
</dbReference>
<dbReference type="PROSITE" id="PS50893">
    <property type="entry name" value="ABC_TRANSPORTER_2"/>
    <property type="match status" value="1"/>
</dbReference>
<keyword evidence="3" id="KW-0547">Nucleotide-binding</keyword>
<protein>
    <submittedName>
        <fullName evidence="6">ATP-binding cassette domain-containing protein</fullName>
    </submittedName>
</protein>
<proteinExistence type="inferred from homology"/>
<sequence>MSSNFAVKTEGLSKTFLDKEVIHSCTMSVPEGAIYGFLGPNGAGKTTVMKILLGLLTPTAGKVEVLGMDVTEERNKILTQVGSLIEIPVFFEHLSAEENLSLHLAYMNVEKADISKVLQMVGLVGTGSKPVSKFSLGMRQRLAIARSFIHHPKLLILDEPINGLDPVAVREMRNLFLTLVHDHGMTILLSSHIISEIEHIADIVGIIAEGRVEREIPIADIKTQFENGLEDYFFDIVSGGNQFA</sequence>